<proteinExistence type="predicted"/>
<evidence type="ECO:0000313" key="4">
    <source>
        <dbReference type="Proteomes" id="UP000594001"/>
    </source>
</evidence>
<name>A0A7L9RTF4_9PROT</name>
<evidence type="ECO:0000313" key="3">
    <source>
        <dbReference type="EMBL" id="QOL19864.1"/>
    </source>
</evidence>
<dbReference type="InterPro" id="IPR036249">
    <property type="entry name" value="Thioredoxin-like_sf"/>
</dbReference>
<dbReference type="Proteomes" id="UP000594001">
    <property type="component" value="Chromosome"/>
</dbReference>
<sequence length="241" mass="27249">MKKQLAVLLITFAFLAGCDNRMPKAEIEQTIHNYIVNNPHILAEVIMNLQKEVANKQQEKVVDLLNQHRSEVDNTTGVPKIGAADFDVTILMFANYADIKSKTMMRIFAQHVNKDNKLRMLIRFLPEKSVVGQRAARIGLALLKQDLFLSFHTKVMQHEGELSNEALTRILQSIKGLDSERLNKDMNSSDVAKALSNDRVLAEKLGIQESPGYIMGDFLLKQPISFEDVGAVIQVIRRHKK</sequence>
<dbReference type="Gene3D" id="3.40.30.10">
    <property type="entry name" value="Glutaredoxin"/>
    <property type="match status" value="1"/>
</dbReference>
<evidence type="ECO:0000259" key="2">
    <source>
        <dbReference type="Pfam" id="PF18312"/>
    </source>
</evidence>
<dbReference type="Pfam" id="PF18312">
    <property type="entry name" value="ScsC_N"/>
    <property type="match status" value="1"/>
</dbReference>
<dbReference type="AlphaFoldDB" id="A0A7L9RTF4"/>
<dbReference type="InterPro" id="IPR041205">
    <property type="entry name" value="ScsC_N"/>
</dbReference>
<evidence type="ECO:0000259" key="1">
    <source>
        <dbReference type="Pfam" id="PF13462"/>
    </source>
</evidence>
<dbReference type="RefSeq" id="WP_350332601.1">
    <property type="nucleotide sequence ID" value="NZ_CP054719.1"/>
</dbReference>
<dbReference type="SUPFAM" id="SSF52833">
    <property type="entry name" value="Thioredoxin-like"/>
    <property type="match status" value="1"/>
</dbReference>
<accession>A0A7L9RTF4</accession>
<organism evidence="3 4">
    <name type="scientific">Candidatus Bodocaedibacter vickermanii</name>
    <dbReference type="NCBI Taxonomy" id="2741701"/>
    <lineage>
        <taxon>Bacteria</taxon>
        <taxon>Pseudomonadati</taxon>
        <taxon>Pseudomonadota</taxon>
        <taxon>Alphaproteobacteria</taxon>
        <taxon>Holosporales</taxon>
        <taxon>Candidatus Paracaedibacteraceae</taxon>
        <taxon>Candidatus Bodocaedibacter</taxon>
    </lineage>
</organism>
<feature type="domain" description="Thioredoxin-like fold" evidence="1">
    <location>
        <begin position="81"/>
        <end position="234"/>
    </location>
</feature>
<feature type="domain" description="Copper resistance protein ScsC N-terminal" evidence="2">
    <location>
        <begin position="24"/>
        <end position="51"/>
    </location>
</feature>
<reference evidence="3 4" key="1">
    <citation type="submission" date="2020-06" db="EMBL/GenBank/DDBJ databases">
        <title>The endosymbiont of the kinetoplastid Bodo saltans is a Paracaedibacter-like alpha-proteobacterium possessing a putative toxin-antitoxin system.</title>
        <authorList>
            <person name="Midha S."/>
            <person name="Rigden D.J."/>
            <person name="Siozios S."/>
            <person name="Hurst G.D.D."/>
            <person name="Jackson A.P."/>
        </authorList>
    </citation>
    <scope>NUCLEOTIDE SEQUENCE [LARGE SCALE GENOMIC DNA]</scope>
    <source>
        <strain evidence="3">Lake Konstanz</strain>
    </source>
</reference>
<protein>
    <submittedName>
        <fullName evidence="3">DsbA family protein</fullName>
    </submittedName>
</protein>
<dbReference type="PROSITE" id="PS51257">
    <property type="entry name" value="PROKAR_LIPOPROTEIN"/>
    <property type="match status" value="1"/>
</dbReference>
<dbReference type="KEGG" id="pbal:CPBP_00635"/>
<gene>
    <name evidence="3" type="ORF">CPBP_00635</name>
</gene>
<dbReference type="EMBL" id="CP054719">
    <property type="protein sequence ID" value="QOL19864.1"/>
    <property type="molecule type" value="Genomic_DNA"/>
</dbReference>
<dbReference type="InterPro" id="IPR012336">
    <property type="entry name" value="Thioredoxin-like_fold"/>
</dbReference>
<dbReference type="Pfam" id="PF13462">
    <property type="entry name" value="Thioredoxin_4"/>
    <property type="match status" value="1"/>
</dbReference>
<keyword evidence="4" id="KW-1185">Reference proteome</keyword>